<accession>A0A6S6UD75</accession>
<dbReference type="EMBL" id="CACVAQ010000523">
    <property type="protein sequence ID" value="CAA6829869.1"/>
    <property type="molecule type" value="Genomic_DNA"/>
</dbReference>
<proteinExistence type="predicted"/>
<dbReference type="AlphaFoldDB" id="A0A6S6UD75"/>
<gene>
    <name evidence="1" type="ORF">HELGO_WM25811</name>
</gene>
<evidence type="ECO:0000313" key="1">
    <source>
        <dbReference type="EMBL" id="CAA6829869.1"/>
    </source>
</evidence>
<name>A0A6S6UD75_9BACT</name>
<sequence>MKKPKINPEAIHLLKVSVFKSLIERQEAFLDQPFIEPKNYSFSFAQKTTFNHEEKRVRIQLFILLKARGNNASNLGIQGEFGIEFNYKVDNLDNLCTKEDDGKRHYDASLGTTLMSISYSTARGIILQQTQGSIISLSGVIMPVINPADLLKAPVESK</sequence>
<reference evidence="1" key="1">
    <citation type="submission" date="2020-01" db="EMBL/GenBank/DDBJ databases">
        <authorList>
            <person name="Meier V. D."/>
            <person name="Meier V D."/>
        </authorList>
    </citation>
    <scope>NUCLEOTIDE SEQUENCE</scope>
    <source>
        <strain evidence="1">HLG_WM_MAG_10</strain>
    </source>
</reference>
<organism evidence="1">
    <name type="scientific">uncultured Aureispira sp</name>
    <dbReference type="NCBI Taxonomy" id="1331704"/>
    <lineage>
        <taxon>Bacteria</taxon>
        <taxon>Pseudomonadati</taxon>
        <taxon>Bacteroidota</taxon>
        <taxon>Saprospiria</taxon>
        <taxon>Saprospirales</taxon>
        <taxon>Saprospiraceae</taxon>
        <taxon>Aureispira</taxon>
        <taxon>environmental samples</taxon>
    </lineage>
</organism>
<evidence type="ECO:0008006" key="2">
    <source>
        <dbReference type="Google" id="ProtNLM"/>
    </source>
</evidence>
<protein>
    <recommendedName>
        <fullName evidence="2">Preprotein translocase subunit SecB</fullName>
    </recommendedName>
</protein>